<dbReference type="AlphaFoldDB" id="A0A6V7XSQ7"/>
<proteinExistence type="predicted"/>
<organism evidence="1 2">
    <name type="scientific">Meloidogyne enterolobii</name>
    <name type="common">Root-knot nematode worm</name>
    <name type="synonym">Meloidogyne mayaguensis</name>
    <dbReference type="NCBI Taxonomy" id="390850"/>
    <lineage>
        <taxon>Eukaryota</taxon>
        <taxon>Metazoa</taxon>
        <taxon>Ecdysozoa</taxon>
        <taxon>Nematoda</taxon>
        <taxon>Chromadorea</taxon>
        <taxon>Rhabditida</taxon>
        <taxon>Tylenchina</taxon>
        <taxon>Tylenchomorpha</taxon>
        <taxon>Tylenchoidea</taxon>
        <taxon>Meloidogynidae</taxon>
        <taxon>Meloidogyninae</taxon>
        <taxon>Meloidogyne</taxon>
    </lineage>
</organism>
<evidence type="ECO:0000313" key="2">
    <source>
        <dbReference type="Proteomes" id="UP000580250"/>
    </source>
</evidence>
<sequence length="107" mass="12505">MPQYENVDLWEKEFINSKVPEFTRIVRYQAVYFYEALMHETNKSELNTLKGTDFALGIADIGHNPSGFAIFHQLGIKNMIATSATPASSPFYHFWDWQYLLKCQVFF</sequence>
<protein>
    <submittedName>
        <fullName evidence="1">Uncharacterized protein</fullName>
    </submittedName>
</protein>
<dbReference type="EMBL" id="CAJEWN010002170">
    <property type="protein sequence ID" value="CAD2202312.1"/>
    <property type="molecule type" value="Genomic_DNA"/>
</dbReference>
<dbReference type="Proteomes" id="UP000580250">
    <property type="component" value="Unassembled WGS sequence"/>
</dbReference>
<evidence type="ECO:0000313" key="1">
    <source>
        <dbReference type="EMBL" id="CAD2202312.1"/>
    </source>
</evidence>
<accession>A0A6V7XSQ7</accession>
<gene>
    <name evidence="1" type="ORF">MENT_LOCUS55938</name>
</gene>
<comment type="caution">
    <text evidence="1">The sequence shown here is derived from an EMBL/GenBank/DDBJ whole genome shotgun (WGS) entry which is preliminary data.</text>
</comment>
<name>A0A6V7XSQ7_MELEN</name>
<reference evidence="1 2" key="1">
    <citation type="submission" date="2020-08" db="EMBL/GenBank/DDBJ databases">
        <authorList>
            <person name="Koutsovoulos G."/>
            <person name="Danchin GJ E."/>
        </authorList>
    </citation>
    <scope>NUCLEOTIDE SEQUENCE [LARGE SCALE GENOMIC DNA]</scope>
</reference>